<protein>
    <submittedName>
        <fullName evidence="3">von willebrand factor type A</fullName>
    </submittedName>
</protein>
<dbReference type="SMART" id="SM00327">
    <property type="entry name" value="VWA"/>
    <property type="match status" value="1"/>
</dbReference>
<keyword evidence="1" id="KW-0812">Transmembrane</keyword>
<dbReference type="PROSITE" id="PS50234">
    <property type="entry name" value="VWFA"/>
    <property type="match status" value="1"/>
</dbReference>
<dbReference type="OrthoDB" id="6206554at2"/>
<feature type="domain" description="VWFA" evidence="2">
    <location>
        <begin position="84"/>
        <end position="283"/>
    </location>
</feature>
<dbReference type="InterPro" id="IPR002035">
    <property type="entry name" value="VWF_A"/>
</dbReference>
<evidence type="ECO:0000313" key="4">
    <source>
        <dbReference type="Proteomes" id="UP000017842"/>
    </source>
</evidence>
<dbReference type="InterPro" id="IPR036465">
    <property type="entry name" value="vWFA_dom_sf"/>
</dbReference>
<evidence type="ECO:0000256" key="1">
    <source>
        <dbReference type="SAM" id="Phobius"/>
    </source>
</evidence>
<organism evidence="3 4">
    <name type="scientific">Methyloglobulus morosus KoM1</name>
    <dbReference type="NCBI Taxonomy" id="1116472"/>
    <lineage>
        <taxon>Bacteria</taxon>
        <taxon>Pseudomonadati</taxon>
        <taxon>Pseudomonadota</taxon>
        <taxon>Gammaproteobacteria</taxon>
        <taxon>Methylococcales</taxon>
        <taxon>Methylococcaceae</taxon>
        <taxon>Methyloglobulus</taxon>
    </lineage>
</organism>
<dbReference type="PATRIC" id="fig|1116472.3.peg.522"/>
<keyword evidence="4" id="KW-1185">Reference proteome</keyword>
<keyword evidence="1" id="KW-1133">Transmembrane helix</keyword>
<dbReference type="SUPFAM" id="SSF53300">
    <property type="entry name" value="vWA-like"/>
    <property type="match status" value="1"/>
</dbReference>
<evidence type="ECO:0000259" key="2">
    <source>
        <dbReference type="PROSITE" id="PS50234"/>
    </source>
</evidence>
<dbReference type="EMBL" id="AYLO01000015">
    <property type="protein sequence ID" value="ESS73602.1"/>
    <property type="molecule type" value="Genomic_DNA"/>
</dbReference>
<dbReference type="AlphaFoldDB" id="V5C559"/>
<keyword evidence="1" id="KW-0472">Membrane</keyword>
<dbReference type="RefSeq" id="WP_023493426.1">
    <property type="nucleotide sequence ID" value="NZ_AYLO01000015.1"/>
</dbReference>
<proteinExistence type="predicted"/>
<gene>
    <name evidence="3" type="ORF">MGMO_15c00230</name>
</gene>
<dbReference type="STRING" id="1116472.MGMO_15c00230"/>
<sequence>MTAIAFETPWVLTGLLLTLLPLIKTGIKPTAYSWPVMLPPDPLSMFFSGLLRLIGMATVTALILGLSGIYLKEQKMERVGHGAHIVLLLDRSNSMDNTFAGKAPNGVEESKSLAAKRLLSEFVDKRQQDRIGIAAYSTSPLFVMPLTENKQAIQSAISAMSTPALAYTNISKGLAMALSFFGQQPVTGARVLLLVSDGAAAIDPDSELELRKLFKESQVRLYWIFLRSQNSTGLNAVPENPRDDTADAMPERYLNLFFSSLNIPYQAYEAESPKAMQQAIHDIGQLENRPLHYYERIPKRDLTEACYQWATAMLGFLLMLKLFEVRIG</sequence>
<dbReference type="CDD" id="cd00198">
    <property type="entry name" value="vWFA"/>
    <property type="match status" value="1"/>
</dbReference>
<evidence type="ECO:0000313" key="3">
    <source>
        <dbReference type="EMBL" id="ESS73602.1"/>
    </source>
</evidence>
<accession>V5C559</accession>
<reference evidence="3 4" key="1">
    <citation type="journal article" date="2013" name="Genome Announc.">
        <title>Draft Genome Sequence of the Methanotrophic Gammaproteobacterium Methyloglobulus morosus DSM 22980 Strain KoM1.</title>
        <authorList>
            <person name="Poehlein A."/>
            <person name="Deutzmann J.S."/>
            <person name="Daniel R."/>
            <person name="Simeonova D.D."/>
        </authorList>
    </citation>
    <scope>NUCLEOTIDE SEQUENCE [LARGE SCALE GENOMIC DNA]</scope>
    <source>
        <strain evidence="3 4">KoM1</strain>
    </source>
</reference>
<comment type="caution">
    <text evidence="3">The sequence shown here is derived from an EMBL/GenBank/DDBJ whole genome shotgun (WGS) entry which is preliminary data.</text>
</comment>
<feature type="transmembrane region" description="Helical" evidence="1">
    <location>
        <begin position="49"/>
        <end position="71"/>
    </location>
</feature>
<name>V5C559_9GAMM</name>
<dbReference type="Gene3D" id="3.40.50.410">
    <property type="entry name" value="von Willebrand factor, type A domain"/>
    <property type="match status" value="1"/>
</dbReference>
<dbReference type="Pfam" id="PF13519">
    <property type="entry name" value="VWA_2"/>
    <property type="match status" value="1"/>
</dbReference>
<dbReference type="eggNOG" id="COG2304">
    <property type="taxonomic scope" value="Bacteria"/>
</dbReference>
<dbReference type="Proteomes" id="UP000017842">
    <property type="component" value="Unassembled WGS sequence"/>
</dbReference>